<evidence type="ECO:0000256" key="1">
    <source>
        <dbReference type="SAM" id="Phobius"/>
    </source>
</evidence>
<keyword evidence="3" id="KW-1185">Reference proteome</keyword>
<feature type="transmembrane region" description="Helical" evidence="1">
    <location>
        <begin position="113"/>
        <end position="137"/>
    </location>
</feature>
<dbReference type="Proteomes" id="UP000294563">
    <property type="component" value="Unassembled WGS sequence"/>
</dbReference>
<feature type="transmembrane region" description="Helical" evidence="1">
    <location>
        <begin position="195"/>
        <end position="217"/>
    </location>
</feature>
<accession>A0A4V3EWH9</accession>
<proteinExistence type="predicted"/>
<protein>
    <submittedName>
        <fullName evidence="2">Uncharacterized protein</fullName>
    </submittedName>
</protein>
<feature type="transmembrane region" description="Helical" evidence="1">
    <location>
        <begin position="21"/>
        <end position="43"/>
    </location>
</feature>
<evidence type="ECO:0000313" key="2">
    <source>
        <dbReference type="EMBL" id="TDT76955.1"/>
    </source>
</evidence>
<evidence type="ECO:0000313" key="3">
    <source>
        <dbReference type="Proteomes" id="UP000294563"/>
    </source>
</evidence>
<keyword evidence="1" id="KW-1133">Transmembrane helix</keyword>
<dbReference type="EMBL" id="SOBH01000001">
    <property type="protein sequence ID" value="TDT76955.1"/>
    <property type="molecule type" value="Genomic_DNA"/>
</dbReference>
<keyword evidence="1" id="KW-0472">Membrane</keyword>
<dbReference type="AlphaFoldDB" id="A0A4V3EWH9"/>
<dbReference type="OrthoDB" id="7704812at2"/>
<organism evidence="2 3">
    <name type="scientific">Litoreibacter halocynthiae</name>
    <dbReference type="NCBI Taxonomy" id="1242689"/>
    <lineage>
        <taxon>Bacteria</taxon>
        <taxon>Pseudomonadati</taxon>
        <taxon>Pseudomonadota</taxon>
        <taxon>Alphaproteobacteria</taxon>
        <taxon>Rhodobacterales</taxon>
        <taxon>Roseobacteraceae</taxon>
        <taxon>Litoreibacter</taxon>
    </lineage>
</organism>
<feature type="transmembrane region" description="Helical" evidence="1">
    <location>
        <begin position="157"/>
        <end position="175"/>
    </location>
</feature>
<keyword evidence="1" id="KW-0812">Transmembrane</keyword>
<feature type="transmembrane region" description="Helical" evidence="1">
    <location>
        <begin position="229"/>
        <end position="253"/>
    </location>
</feature>
<comment type="caution">
    <text evidence="2">The sequence shown here is derived from an EMBL/GenBank/DDBJ whole genome shotgun (WGS) entry which is preliminary data.</text>
</comment>
<reference evidence="2 3" key="1">
    <citation type="submission" date="2019-03" db="EMBL/GenBank/DDBJ databases">
        <title>Genomic Encyclopedia of Archaeal and Bacterial Type Strains, Phase II (KMG-II): from individual species to whole genera.</title>
        <authorList>
            <person name="Goeker M."/>
        </authorList>
    </citation>
    <scope>NUCLEOTIDE SEQUENCE [LARGE SCALE GENOMIC DNA]</scope>
    <source>
        <strain evidence="2 3">DSM 29467</strain>
    </source>
</reference>
<sequence>MSASRALLTHAWQMIIAKPSVTLRLVLVPWAISTIALLGFNYAEYGYLAGDIFYDPDAPLPEDNINFLWYFASFIISILGWIWLAVGWHRYVLEGEEPSGWLPRLDGRRIARYLGKAILTGLPVVPILIVALIVAVGSGGDEFFGANPENAFTRSRLLFGFIVGALVSYVTFRFGPVLPAAAMDQPMKLGDAWRLTAPLAGVLVNLAIITSLLYLPFSSIADAFAQSNLLYLVFTAASDVVSLLTLSIFTVLYGHLVQGREVSNLTSPIRHKR</sequence>
<feature type="transmembrane region" description="Helical" evidence="1">
    <location>
        <begin position="67"/>
        <end position="92"/>
    </location>
</feature>
<name>A0A4V3EWH9_9RHOB</name>
<gene>
    <name evidence="2" type="ORF">BDE40_0228</name>
</gene>